<evidence type="ECO:0000313" key="11">
    <source>
        <dbReference type="EMBL" id="GBM41764.1"/>
    </source>
</evidence>
<evidence type="ECO:0000256" key="1">
    <source>
        <dbReference type="ARBA" id="ARBA00004123"/>
    </source>
</evidence>
<evidence type="ECO:0000313" key="12">
    <source>
        <dbReference type="EMBL" id="GBM41776.1"/>
    </source>
</evidence>
<evidence type="ECO:0000256" key="7">
    <source>
        <dbReference type="ARBA" id="ARBA00023163"/>
    </source>
</evidence>
<evidence type="ECO:0000259" key="10">
    <source>
        <dbReference type="PROSITE" id="PS50157"/>
    </source>
</evidence>
<dbReference type="SMART" id="SM00355">
    <property type="entry name" value="ZnF_C2H2"/>
    <property type="match status" value="2"/>
</dbReference>
<protein>
    <submittedName>
        <fullName evidence="11">Gastrula zinc finger protein xFG20-1</fullName>
    </submittedName>
</protein>
<dbReference type="InterPro" id="IPR013087">
    <property type="entry name" value="Znf_C2H2_type"/>
</dbReference>
<dbReference type="OrthoDB" id="9451254at2759"/>
<feature type="domain" description="C2H2-type" evidence="10">
    <location>
        <begin position="63"/>
        <end position="90"/>
    </location>
</feature>
<gene>
    <name evidence="11" type="primary">ZG20_3</name>
    <name evidence="12" type="synonym">ZG20_7</name>
    <name evidence="11" type="ORF">AVEN_257159_1</name>
    <name evidence="12" type="ORF">AVEN_28632_1</name>
</gene>
<evidence type="ECO:0000256" key="8">
    <source>
        <dbReference type="ARBA" id="ARBA00023242"/>
    </source>
</evidence>
<reference evidence="11 13" key="1">
    <citation type="journal article" date="2019" name="Sci. Rep.">
        <title>Orb-weaving spider Araneus ventricosus genome elucidates the spidroin gene catalogue.</title>
        <authorList>
            <person name="Kono N."/>
            <person name="Nakamura H."/>
            <person name="Ohtoshi R."/>
            <person name="Moran D.A.P."/>
            <person name="Shinohara A."/>
            <person name="Yoshida Y."/>
            <person name="Fujiwara M."/>
            <person name="Mori M."/>
            <person name="Tomita M."/>
            <person name="Arakawa K."/>
        </authorList>
    </citation>
    <scope>NUCLEOTIDE SEQUENCE [LARGE SCALE GENOMIC DNA]</scope>
</reference>
<comment type="caution">
    <text evidence="11">The sequence shown here is derived from an EMBL/GenBank/DDBJ whole genome shotgun (WGS) entry which is preliminary data.</text>
</comment>
<dbReference type="GO" id="GO:0000981">
    <property type="term" value="F:DNA-binding transcription factor activity, RNA polymerase II-specific"/>
    <property type="evidence" value="ECO:0007669"/>
    <property type="project" value="TreeGrafter"/>
</dbReference>
<dbReference type="FunFam" id="3.30.160.60:FF:001498">
    <property type="entry name" value="Zinc finger protein 404"/>
    <property type="match status" value="1"/>
</dbReference>
<sequence length="131" mass="15485">METYMKTNETHMISDPSVETVDTDKYVENVNDKNKKYFACDIGGQKQLLNKKHIHKHMKEKPSSSAVCNKEFPQKSNLNVHYRTHTKEKPYSCDVCHTDFSQKCELKRHYRIHTNEKPYSCDVCNKEFSHK</sequence>
<dbReference type="FunFam" id="3.30.160.60:FF:000358">
    <property type="entry name" value="zinc finger protein 24"/>
    <property type="match status" value="1"/>
</dbReference>
<dbReference type="GO" id="GO:0003677">
    <property type="term" value="F:DNA binding"/>
    <property type="evidence" value="ECO:0007669"/>
    <property type="project" value="UniProtKB-KW"/>
</dbReference>
<evidence type="ECO:0000256" key="2">
    <source>
        <dbReference type="ARBA" id="ARBA00022723"/>
    </source>
</evidence>
<dbReference type="Gene3D" id="3.30.160.60">
    <property type="entry name" value="Classic Zinc Finger"/>
    <property type="match status" value="3"/>
</dbReference>
<dbReference type="PANTHER" id="PTHR24394">
    <property type="entry name" value="ZINC FINGER PROTEIN"/>
    <property type="match status" value="1"/>
</dbReference>
<keyword evidence="5" id="KW-0862">Zinc</keyword>
<dbReference type="Proteomes" id="UP000499080">
    <property type="component" value="Unassembled WGS sequence"/>
</dbReference>
<keyword evidence="6" id="KW-0805">Transcription regulation</keyword>
<dbReference type="EMBL" id="BGPR01096356">
    <property type="protein sequence ID" value="GBM41776.1"/>
    <property type="molecule type" value="Genomic_DNA"/>
</dbReference>
<proteinExistence type="predicted"/>
<dbReference type="PROSITE" id="PS50157">
    <property type="entry name" value="ZINC_FINGER_C2H2_2"/>
    <property type="match status" value="2"/>
</dbReference>
<name>A0A4Y2FQ22_ARAVE</name>
<keyword evidence="4 9" id="KW-0863">Zinc-finger</keyword>
<accession>A0A4Y2FQ22</accession>
<keyword evidence="2" id="KW-0479">Metal-binding</keyword>
<dbReference type="SUPFAM" id="SSF57667">
    <property type="entry name" value="beta-beta-alpha zinc fingers"/>
    <property type="match status" value="2"/>
</dbReference>
<dbReference type="InterPro" id="IPR036236">
    <property type="entry name" value="Znf_C2H2_sf"/>
</dbReference>
<feature type="non-terminal residue" evidence="11">
    <location>
        <position position="131"/>
    </location>
</feature>
<dbReference type="Pfam" id="PF00096">
    <property type="entry name" value="zf-C2H2"/>
    <property type="match status" value="2"/>
</dbReference>
<dbReference type="PANTHER" id="PTHR24394:SF48">
    <property type="entry name" value="ZINC FINGER PROTEIN 771"/>
    <property type="match status" value="1"/>
</dbReference>
<keyword evidence="8" id="KW-0539">Nucleus</keyword>
<dbReference type="GO" id="GO:0005634">
    <property type="term" value="C:nucleus"/>
    <property type="evidence" value="ECO:0007669"/>
    <property type="project" value="UniProtKB-SubCell"/>
</dbReference>
<keyword evidence="13" id="KW-1185">Reference proteome</keyword>
<dbReference type="AlphaFoldDB" id="A0A4Y2FQ22"/>
<evidence type="ECO:0000256" key="5">
    <source>
        <dbReference type="ARBA" id="ARBA00022833"/>
    </source>
</evidence>
<dbReference type="EMBL" id="BGPR01096354">
    <property type="protein sequence ID" value="GBM41764.1"/>
    <property type="molecule type" value="Genomic_DNA"/>
</dbReference>
<comment type="subcellular location">
    <subcellularLocation>
        <location evidence="1">Nucleus</location>
    </subcellularLocation>
</comment>
<dbReference type="GO" id="GO:0008270">
    <property type="term" value="F:zinc ion binding"/>
    <property type="evidence" value="ECO:0007669"/>
    <property type="project" value="UniProtKB-KW"/>
</dbReference>
<dbReference type="PROSITE" id="PS00028">
    <property type="entry name" value="ZINC_FINGER_C2H2_1"/>
    <property type="match status" value="1"/>
</dbReference>
<keyword evidence="3" id="KW-0677">Repeat</keyword>
<feature type="domain" description="C2H2-type" evidence="10">
    <location>
        <begin position="91"/>
        <end position="118"/>
    </location>
</feature>
<evidence type="ECO:0000256" key="9">
    <source>
        <dbReference type="PROSITE-ProRule" id="PRU00042"/>
    </source>
</evidence>
<evidence type="ECO:0000313" key="13">
    <source>
        <dbReference type="Proteomes" id="UP000499080"/>
    </source>
</evidence>
<organism evidence="11 13">
    <name type="scientific">Araneus ventricosus</name>
    <name type="common">Orbweaver spider</name>
    <name type="synonym">Epeira ventricosa</name>
    <dbReference type="NCBI Taxonomy" id="182803"/>
    <lineage>
        <taxon>Eukaryota</taxon>
        <taxon>Metazoa</taxon>
        <taxon>Ecdysozoa</taxon>
        <taxon>Arthropoda</taxon>
        <taxon>Chelicerata</taxon>
        <taxon>Arachnida</taxon>
        <taxon>Araneae</taxon>
        <taxon>Araneomorphae</taxon>
        <taxon>Entelegynae</taxon>
        <taxon>Araneoidea</taxon>
        <taxon>Araneidae</taxon>
        <taxon>Araneus</taxon>
    </lineage>
</organism>
<evidence type="ECO:0000256" key="3">
    <source>
        <dbReference type="ARBA" id="ARBA00022737"/>
    </source>
</evidence>
<evidence type="ECO:0000256" key="4">
    <source>
        <dbReference type="ARBA" id="ARBA00022771"/>
    </source>
</evidence>
<keyword evidence="7" id="KW-0804">Transcription</keyword>
<evidence type="ECO:0000256" key="6">
    <source>
        <dbReference type="ARBA" id="ARBA00023015"/>
    </source>
</evidence>